<accession>A0ACC2NUW0</accession>
<name>A0ACC2NUW0_9HYME</name>
<comment type="caution">
    <text evidence="1">The sequence shown here is derived from an EMBL/GenBank/DDBJ whole genome shotgun (WGS) entry which is preliminary data.</text>
</comment>
<dbReference type="Proteomes" id="UP001239111">
    <property type="component" value="Chromosome 2"/>
</dbReference>
<protein>
    <submittedName>
        <fullName evidence="1">Uncharacterized protein</fullName>
    </submittedName>
</protein>
<evidence type="ECO:0000313" key="2">
    <source>
        <dbReference type="Proteomes" id="UP001239111"/>
    </source>
</evidence>
<gene>
    <name evidence="1" type="ORF">QAD02_010732</name>
</gene>
<evidence type="ECO:0000313" key="1">
    <source>
        <dbReference type="EMBL" id="KAJ8674946.1"/>
    </source>
</evidence>
<keyword evidence="2" id="KW-1185">Reference proteome</keyword>
<proteinExistence type="predicted"/>
<sequence length="437" mass="48924">MSKPSTARVKKHRLLNKVFGNEDESPADEVSESSAEEVLPSQERLSGQSGDRSNGFHSSNRISNSNDSQNDQGPVDMQNDALHRSSEEQSQINYDGLAGQNSSDQSRESSEVGGGVEVNNCDSSDAENSRSGQSTFSSDESIEEDPEIAVLRQWSLDSRRPEKHLDSLLCILRRRLLPQLPKSAKTFLGTTDAVYEVETIIDSKGSEGEFAYSGIEEGLRACINFDLHPDHKILLDCNVDGVELHKSSPKSLWAHQCKVFSDPDVYKPFPVSIFYCKGKPRSFHDYLKKFIIDLNHLAENGIIIAGKLLSVEIRRFICDTQARDAIKNVEGHTSSCGCRRCKVVGKKVHDVLVFLDLNCERRTPEGFRNYEDVDYYKGPSVLLALKPNLDMIYQFILDVMHLIYLGVVARMLSFLMKGAPHSPVTRLSAHQKTELDR</sequence>
<reference evidence="1" key="1">
    <citation type="submission" date="2023-04" db="EMBL/GenBank/DDBJ databases">
        <title>A chromosome-level genome assembly of the parasitoid wasp Eretmocerus hayati.</title>
        <authorList>
            <person name="Zhong Y."/>
            <person name="Liu S."/>
            <person name="Liu Y."/>
        </authorList>
    </citation>
    <scope>NUCLEOTIDE SEQUENCE</scope>
    <source>
        <strain evidence="1">ZJU_SS_LIU_2023</strain>
    </source>
</reference>
<dbReference type="EMBL" id="CM056742">
    <property type="protein sequence ID" value="KAJ8674946.1"/>
    <property type="molecule type" value="Genomic_DNA"/>
</dbReference>
<organism evidence="1 2">
    <name type="scientific">Eretmocerus hayati</name>
    <dbReference type="NCBI Taxonomy" id="131215"/>
    <lineage>
        <taxon>Eukaryota</taxon>
        <taxon>Metazoa</taxon>
        <taxon>Ecdysozoa</taxon>
        <taxon>Arthropoda</taxon>
        <taxon>Hexapoda</taxon>
        <taxon>Insecta</taxon>
        <taxon>Pterygota</taxon>
        <taxon>Neoptera</taxon>
        <taxon>Endopterygota</taxon>
        <taxon>Hymenoptera</taxon>
        <taxon>Apocrita</taxon>
        <taxon>Proctotrupomorpha</taxon>
        <taxon>Chalcidoidea</taxon>
        <taxon>Aphelinidae</taxon>
        <taxon>Aphelininae</taxon>
        <taxon>Eretmocerus</taxon>
    </lineage>
</organism>